<sequence length="82" mass="9330">MFYFTNTNSENYTERPHSGLCYEVRQVFFFSFCLLMLGEAGSKKRVQGVCCSCNGDRHGEAVKKDINSPSLDVNRQAVVRLE</sequence>
<reference evidence="1" key="2">
    <citation type="journal article" date="2015" name="Fish Shellfish Immunol.">
        <title>Early steps in the European eel (Anguilla anguilla)-Vibrio vulnificus interaction in the gills: Role of the RtxA13 toxin.</title>
        <authorList>
            <person name="Callol A."/>
            <person name="Pajuelo D."/>
            <person name="Ebbesson L."/>
            <person name="Teles M."/>
            <person name="MacKenzie S."/>
            <person name="Amaro C."/>
        </authorList>
    </citation>
    <scope>NUCLEOTIDE SEQUENCE</scope>
</reference>
<evidence type="ECO:0000313" key="1">
    <source>
        <dbReference type="EMBL" id="JAH99367.1"/>
    </source>
</evidence>
<dbReference type="EMBL" id="GBXM01009210">
    <property type="protein sequence ID" value="JAH99367.1"/>
    <property type="molecule type" value="Transcribed_RNA"/>
</dbReference>
<name>A0A0E9X9F2_ANGAN</name>
<protein>
    <submittedName>
        <fullName evidence="1">Uncharacterized protein</fullName>
    </submittedName>
</protein>
<accession>A0A0E9X9F2</accession>
<proteinExistence type="predicted"/>
<dbReference type="AlphaFoldDB" id="A0A0E9X9F2"/>
<organism evidence="1">
    <name type="scientific">Anguilla anguilla</name>
    <name type="common">European freshwater eel</name>
    <name type="synonym">Muraena anguilla</name>
    <dbReference type="NCBI Taxonomy" id="7936"/>
    <lineage>
        <taxon>Eukaryota</taxon>
        <taxon>Metazoa</taxon>
        <taxon>Chordata</taxon>
        <taxon>Craniata</taxon>
        <taxon>Vertebrata</taxon>
        <taxon>Euteleostomi</taxon>
        <taxon>Actinopterygii</taxon>
        <taxon>Neopterygii</taxon>
        <taxon>Teleostei</taxon>
        <taxon>Anguilliformes</taxon>
        <taxon>Anguillidae</taxon>
        <taxon>Anguilla</taxon>
    </lineage>
</organism>
<reference evidence="1" key="1">
    <citation type="submission" date="2014-11" db="EMBL/GenBank/DDBJ databases">
        <authorList>
            <person name="Amaro Gonzalez C."/>
        </authorList>
    </citation>
    <scope>NUCLEOTIDE SEQUENCE</scope>
</reference>